<dbReference type="RefSeq" id="WP_242936497.1">
    <property type="nucleotide sequence ID" value="NZ_CP094326.1"/>
</dbReference>
<dbReference type="PANTHER" id="PTHR33639">
    <property type="entry name" value="THIOL-DISULFIDE OXIDOREDUCTASE DCC"/>
    <property type="match status" value="1"/>
</dbReference>
<dbReference type="EMBL" id="CP094326">
    <property type="protein sequence ID" value="UNY98087.1"/>
    <property type="molecule type" value="Genomic_DNA"/>
</dbReference>
<sequence>MEIPKNKKIILFDGVCNLCNNAVQYIIKKDKKDVFRFASLQSDIGLQLAKERGIDTGQVDSIVMIDPGNAYYVKSTAALEIAKDLGGFYAFLAPVLLYIPTRLRDIGYDFIARNRYKWYGKKDQCMIPTAELKEKFLE</sequence>
<dbReference type="PANTHER" id="PTHR33639:SF2">
    <property type="entry name" value="DUF393 DOMAIN-CONTAINING PROTEIN"/>
    <property type="match status" value="1"/>
</dbReference>
<dbReference type="InterPro" id="IPR007263">
    <property type="entry name" value="DCC1-like"/>
</dbReference>
<accession>A0ABY3YKB5</accession>
<keyword evidence="2" id="KW-1185">Reference proteome</keyword>
<reference evidence="1 2" key="1">
    <citation type="journal article" date="2018" name="Int. J. Syst. Evol. Microbiol.">
        <title>Zhouia spongiae sp. nov., isolated from a marine sponge.</title>
        <authorList>
            <person name="Zhuang L."/>
            <person name="Lin B."/>
            <person name="Qin F."/>
            <person name="Luo L."/>
        </authorList>
    </citation>
    <scope>NUCLEOTIDE SEQUENCE [LARGE SCALE GENOMIC DNA]</scope>
    <source>
        <strain evidence="1 2">HN-Y44</strain>
    </source>
</reference>
<organism evidence="1 2">
    <name type="scientific">Zhouia spongiae</name>
    <dbReference type="NCBI Taxonomy" id="2202721"/>
    <lineage>
        <taxon>Bacteria</taxon>
        <taxon>Pseudomonadati</taxon>
        <taxon>Bacteroidota</taxon>
        <taxon>Flavobacteriia</taxon>
        <taxon>Flavobacteriales</taxon>
        <taxon>Flavobacteriaceae</taxon>
        <taxon>Zhouia</taxon>
    </lineage>
</organism>
<proteinExistence type="predicted"/>
<name>A0ABY3YKB5_9FLAO</name>
<evidence type="ECO:0000313" key="2">
    <source>
        <dbReference type="Proteomes" id="UP000829476"/>
    </source>
</evidence>
<dbReference type="Proteomes" id="UP000829476">
    <property type="component" value="Chromosome"/>
</dbReference>
<evidence type="ECO:0000313" key="1">
    <source>
        <dbReference type="EMBL" id="UNY98087.1"/>
    </source>
</evidence>
<gene>
    <name evidence="1" type="ORF">MQE36_13455</name>
</gene>
<protein>
    <submittedName>
        <fullName evidence="1">Thiol-disulfide oxidoreductase DCC family protein</fullName>
    </submittedName>
</protein>
<dbReference type="Pfam" id="PF04134">
    <property type="entry name" value="DCC1-like"/>
    <property type="match status" value="1"/>
</dbReference>
<dbReference type="InterPro" id="IPR052927">
    <property type="entry name" value="DCC_oxidoreductase"/>
</dbReference>